<keyword evidence="3" id="KW-1185">Reference proteome</keyword>
<comment type="caution">
    <text evidence="2">The sequence shown here is derived from an EMBL/GenBank/DDBJ whole genome shotgun (WGS) entry which is preliminary data.</text>
</comment>
<reference evidence="2 3" key="1">
    <citation type="submission" date="2024-01" db="EMBL/GenBank/DDBJ databases">
        <title>The genomes of 5 underutilized Papilionoideae crops provide insights into root nodulation and disease resistanc.</title>
        <authorList>
            <person name="Yuan L."/>
        </authorList>
    </citation>
    <scope>NUCLEOTIDE SEQUENCE [LARGE SCALE GENOMIC DNA]</scope>
    <source>
        <strain evidence="2">ZHUSHIDOU_FW_LH</strain>
        <tissue evidence="2">Leaf</tissue>
    </source>
</reference>
<dbReference type="EMBL" id="JAYWIO010000006">
    <property type="protein sequence ID" value="KAK7256661.1"/>
    <property type="molecule type" value="Genomic_DNA"/>
</dbReference>
<evidence type="ECO:0000256" key="1">
    <source>
        <dbReference type="SAM" id="MobiDB-lite"/>
    </source>
</evidence>
<evidence type="ECO:0000313" key="2">
    <source>
        <dbReference type="EMBL" id="KAK7256661.1"/>
    </source>
</evidence>
<evidence type="ECO:0000313" key="3">
    <source>
        <dbReference type="Proteomes" id="UP001372338"/>
    </source>
</evidence>
<name>A0AAN9I110_CROPI</name>
<gene>
    <name evidence="2" type="ORF">RIF29_30115</name>
</gene>
<sequence>MVVEGRSRHPPIFFVLPSGSLSASSLVSLVLHGRVLSHQPHSSSQCRPSVPFSLLLRYLCSPLVLPPLPYESLLPPNLAASPHRHRLASHNLCQQQRRPSREPPPKTETTTLNFFSLTMSPCAGHF</sequence>
<accession>A0AAN9I110</accession>
<dbReference type="AlphaFoldDB" id="A0AAN9I110"/>
<protein>
    <submittedName>
        <fullName evidence="2">Uncharacterized protein</fullName>
    </submittedName>
</protein>
<organism evidence="2 3">
    <name type="scientific">Crotalaria pallida</name>
    <name type="common">Smooth rattlebox</name>
    <name type="synonym">Crotalaria striata</name>
    <dbReference type="NCBI Taxonomy" id="3830"/>
    <lineage>
        <taxon>Eukaryota</taxon>
        <taxon>Viridiplantae</taxon>
        <taxon>Streptophyta</taxon>
        <taxon>Embryophyta</taxon>
        <taxon>Tracheophyta</taxon>
        <taxon>Spermatophyta</taxon>
        <taxon>Magnoliopsida</taxon>
        <taxon>eudicotyledons</taxon>
        <taxon>Gunneridae</taxon>
        <taxon>Pentapetalae</taxon>
        <taxon>rosids</taxon>
        <taxon>fabids</taxon>
        <taxon>Fabales</taxon>
        <taxon>Fabaceae</taxon>
        <taxon>Papilionoideae</taxon>
        <taxon>50 kb inversion clade</taxon>
        <taxon>genistoids sensu lato</taxon>
        <taxon>core genistoids</taxon>
        <taxon>Crotalarieae</taxon>
        <taxon>Crotalaria</taxon>
    </lineage>
</organism>
<feature type="region of interest" description="Disordered" evidence="1">
    <location>
        <begin position="90"/>
        <end position="110"/>
    </location>
</feature>
<proteinExistence type="predicted"/>
<dbReference type="Proteomes" id="UP001372338">
    <property type="component" value="Unassembled WGS sequence"/>
</dbReference>